<organism evidence="1 2">
    <name type="scientific">Roseburia inulinivorans</name>
    <dbReference type="NCBI Taxonomy" id="360807"/>
    <lineage>
        <taxon>Bacteria</taxon>
        <taxon>Bacillati</taxon>
        <taxon>Bacillota</taxon>
        <taxon>Clostridia</taxon>
        <taxon>Lachnospirales</taxon>
        <taxon>Lachnospiraceae</taxon>
        <taxon>Roseburia</taxon>
    </lineage>
</organism>
<reference evidence="1 2" key="1">
    <citation type="submission" date="2015-09" db="EMBL/GenBank/DDBJ databases">
        <authorList>
            <consortium name="Pathogen Informatics"/>
        </authorList>
    </citation>
    <scope>NUCLEOTIDE SEQUENCE [LARGE SCALE GENOMIC DNA]</scope>
    <source>
        <strain evidence="1 2">2789STDY5608835</strain>
    </source>
</reference>
<protein>
    <recommendedName>
        <fullName evidence="3">RloB domain-containing protein</fullName>
    </recommendedName>
</protein>
<dbReference type="Proteomes" id="UP000095395">
    <property type="component" value="Unassembled WGS sequence"/>
</dbReference>
<proteinExistence type="predicted"/>
<dbReference type="RefSeq" id="WP_055301384.1">
    <property type="nucleotide sequence ID" value="NZ_CYYR01000003.1"/>
</dbReference>
<evidence type="ECO:0000313" key="2">
    <source>
        <dbReference type="Proteomes" id="UP000095395"/>
    </source>
</evidence>
<evidence type="ECO:0008006" key="3">
    <source>
        <dbReference type="Google" id="ProtNLM"/>
    </source>
</evidence>
<gene>
    <name evidence="1" type="ORF">ERS852392_00663</name>
</gene>
<dbReference type="EMBL" id="CYYR01000003">
    <property type="protein sequence ID" value="CUN53440.1"/>
    <property type="molecule type" value="Genomic_DNA"/>
</dbReference>
<accession>A0A173XQA7</accession>
<name>A0A173XQA7_9FIRM</name>
<dbReference type="Pfam" id="PF13707">
    <property type="entry name" value="RloB"/>
    <property type="match status" value="1"/>
</dbReference>
<dbReference type="AlphaFoldDB" id="A0A173XQA7"/>
<evidence type="ECO:0000313" key="1">
    <source>
        <dbReference type="EMBL" id="CUN53440.1"/>
    </source>
</evidence>
<sequence length="223" mass="26676">MARKSKNKSRIPYIIVFWEGESEKQYFMFLKDRFHENANLNIHRKKGLFGTADKAFSVKGVYYEDLLDVDEIWIVFDTEVVMRKKWEENWDIVKSLRKKCKNAMVKLYMTKGCIEYYFLLHYEKIQPLIVTVQDKENLLKRLSSKEYCPGYKKGDKETTWKIAEKYETAIKNGEWCLKGITDEFEDISNEDVVTRELYFTDSTFTNTHRAVMHLIDLRNQISR</sequence>
<dbReference type="InterPro" id="IPR025591">
    <property type="entry name" value="RloB"/>
</dbReference>